<organism evidence="1 2">
    <name type="scientific">Symbiodinium necroappetens</name>
    <dbReference type="NCBI Taxonomy" id="1628268"/>
    <lineage>
        <taxon>Eukaryota</taxon>
        <taxon>Sar</taxon>
        <taxon>Alveolata</taxon>
        <taxon>Dinophyceae</taxon>
        <taxon>Suessiales</taxon>
        <taxon>Symbiodiniaceae</taxon>
        <taxon>Symbiodinium</taxon>
    </lineage>
</organism>
<sequence length="123" mass="13374">MHECEVDGKETKVAAVSLQETDVLVLNAKGAPAADAVLRLQTVAGELIAECLQMKHGQSACHLETERAKACDKDDIFVVLRNSKTDTPAGQNLIFVSEGQFAEYYGIYSGRAFSSAARERIQQ</sequence>
<keyword evidence="2" id="KW-1185">Reference proteome</keyword>
<evidence type="ECO:0000313" key="1">
    <source>
        <dbReference type="EMBL" id="CAE7940301.1"/>
    </source>
</evidence>
<gene>
    <name evidence="1" type="ORF">SNEC2469_LOCUS33840</name>
</gene>
<dbReference type="Proteomes" id="UP000601435">
    <property type="component" value="Unassembled WGS sequence"/>
</dbReference>
<evidence type="ECO:0000313" key="2">
    <source>
        <dbReference type="Proteomes" id="UP000601435"/>
    </source>
</evidence>
<accession>A0A813C700</accession>
<protein>
    <submittedName>
        <fullName evidence="1">Uncharacterized protein</fullName>
    </submittedName>
</protein>
<dbReference type="AlphaFoldDB" id="A0A813C700"/>
<name>A0A813C700_9DINO</name>
<dbReference type="OrthoDB" id="2446007at2759"/>
<dbReference type="EMBL" id="CAJNJA010090955">
    <property type="protein sequence ID" value="CAE7940301.1"/>
    <property type="molecule type" value="Genomic_DNA"/>
</dbReference>
<proteinExistence type="predicted"/>
<reference evidence="1" key="1">
    <citation type="submission" date="2021-02" db="EMBL/GenBank/DDBJ databases">
        <authorList>
            <person name="Dougan E. K."/>
            <person name="Rhodes N."/>
            <person name="Thang M."/>
            <person name="Chan C."/>
        </authorList>
    </citation>
    <scope>NUCLEOTIDE SEQUENCE</scope>
</reference>
<comment type="caution">
    <text evidence="1">The sequence shown here is derived from an EMBL/GenBank/DDBJ whole genome shotgun (WGS) entry which is preliminary data.</text>
</comment>